<comment type="caution">
    <text evidence="3">The sequence shown here is derived from an EMBL/GenBank/DDBJ whole genome shotgun (WGS) entry which is preliminary data.</text>
</comment>
<protein>
    <submittedName>
        <fullName evidence="3">Uncharacterized protein</fullName>
    </submittedName>
</protein>
<dbReference type="RefSeq" id="WP_192848131.1">
    <property type="nucleotide sequence ID" value="NZ_JADAQV010000001.1"/>
</dbReference>
<proteinExistence type="predicted"/>
<name>A0ABR9MNW0_9PROT</name>
<feature type="transmembrane region" description="Helical" evidence="2">
    <location>
        <begin position="47"/>
        <end position="64"/>
    </location>
</feature>
<sequence>MSIFHPIAVFAMIMALLCIIWESAYYFLCSKNSEEKGCMIIVRLRRVAVLSCIISLSFVFIVFLNEGNINILGIKINIYDKFKSFSSLFKEGNIGILSFIFFGSGMSTVIKILMEIDIGNNSSKNNFKVVVGIFKKNIVISFYYIYFLYQFYCSAFLIIEISLFFDKEYGKYFDIHRTIKIFDINLSEKMYFLLLYSFLFLCSNLWYFAIVYLYSDTRKCIFHKYLRTRKRIFYLYLCARKIIGDHSGCRLTLSKDRNPASAVDVLPKVPQPDGSSAQDRQK</sequence>
<dbReference type="Proteomes" id="UP000599085">
    <property type="component" value="Unassembled WGS sequence"/>
</dbReference>
<evidence type="ECO:0000313" key="3">
    <source>
        <dbReference type="EMBL" id="MBE1723194.1"/>
    </source>
</evidence>
<organism evidence="3 4">
    <name type="scientific">Bombella apis</name>
    <dbReference type="NCBI Taxonomy" id="1785988"/>
    <lineage>
        <taxon>Bacteria</taxon>
        <taxon>Pseudomonadati</taxon>
        <taxon>Pseudomonadota</taxon>
        <taxon>Alphaproteobacteria</taxon>
        <taxon>Acetobacterales</taxon>
        <taxon>Acetobacteraceae</taxon>
        <taxon>Bombella</taxon>
    </lineage>
</organism>
<evidence type="ECO:0000313" key="4">
    <source>
        <dbReference type="Proteomes" id="UP000599085"/>
    </source>
</evidence>
<feature type="transmembrane region" description="Helical" evidence="2">
    <location>
        <begin position="190"/>
        <end position="214"/>
    </location>
</feature>
<keyword evidence="4" id="KW-1185">Reference proteome</keyword>
<accession>A0ABR9MNW0</accession>
<dbReference type="EMBL" id="JADAQV010000001">
    <property type="protein sequence ID" value="MBE1723194.1"/>
    <property type="molecule type" value="Genomic_DNA"/>
</dbReference>
<gene>
    <name evidence="3" type="ORF">IGM82_02015</name>
</gene>
<feature type="transmembrane region" description="Helical" evidence="2">
    <location>
        <begin position="143"/>
        <end position="165"/>
    </location>
</feature>
<evidence type="ECO:0000256" key="1">
    <source>
        <dbReference type="SAM" id="MobiDB-lite"/>
    </source>
</evidence>
<feature type="transmembrane region" description="Helical" evidence="2">
    <location>
        <begin position="94"/>
        <end position="114"/>
    </location>
</feature>
<feature type="compositionally biased region" description="Polar residues" evidence="1">
    <location>
        <begin position="273"/>
        <end position="282"/>
    </location>
</feature>
<keyword evidence="2" id="KW-0472">Membrane</keyword>
<feature type="transmembrane region" description="Helical" evidence="2">
    <location>
        <begin position="6"/>
        <end position="27"/>
    </location>
</feature>
<feature type="region of interest" description="Disordered" evidence="1">
    <location>
        <begin position="263"/>
        <end position="282"/>
    </location>
</feature>
<keyword evidence="2" id="KW-1133">Transmembrane helix</keyword>
<reference evidence="3 4" key="1">
    <citation type="submission" date="2020-09" db="EMBL/GenBank/DDBJ databases">
        <title>Bombella mellium and Bombella favum sp. nov., two novel species isolated from honey of Apis mellifera.</title>
        <authorList>
            <person name="Hilgarth M."/>
            <person name="Redwitz J."/>
            <person name="Ehrmann M.A."/>
            <person name="Vogel R.F."/>
            <person name="Jakob F."/>
        </authorList>
    </citation>
    <scope>NUCLEOTIDE SEQUENCE [LARGE SCALE GENOMIC DNA]</scope>
    <source>
        <strain evidence="3 4">MRM1</strain>
    </source>
</reference>
<evidence type="ECO:0000256" key="2">
    <source>
        <dbReference type="SAM" id="Phobius"/>
    </source>
</evidence>
<keyword evidence="2" id="KW-0812">Transmembrane</keyword>